<gene>
    <name evidence="3" type="ORF">PENTCL1PPCAC_9370</name>
</gene>
<feature type="region of interest" description="Disordered" evidence="1">
    <location>
        <begin position="315"/>
        <end position="365"/>
    </location>
</feature>
<feature type="compositionally biased region" description="Basic and acidic residues" evidence="1">
    <location>
        <begin position="385"/>
        <end position="401"/>
    </location>
</feature>
<evidence type="ECO:0000313" key="4">
    <source>
        <dbReference type="Proteomes" id="UP001432027"/>
    </source>
</evidence>
<dbReference type="Proteomes" id="UP001432027">
    <property type="component" value="Unassembled WGS sequence"/>
</dbReference>
<proteinExistence type="predicted"/>
<feature type="domain" description="Integrase zinc-binding" evidence="2">
    <location>
        <begin position="127"/>
        <end position="180"/>
    </location>
</feature>
<keyword evidence="4" id="KW-1185">Reference proteome</keyword>
<dbReference type="EMBL" id="BTSX01000003">
    <property type="protein sequence ID" value="GMS87195.1"/>
    <property type="molecule type" value="Genomic_DNA"/>
</dbReference>
<sequence length="531" mass="60911">MMDESKEMIHNEDEDHGEVVEEDFELEDNELMVNDSMVRYIDEEEVPYEQIEDDPFGGMEHDVYNAIVDFKLTGQYPQNGMADQGRDRSAHCHWRLRCSRFSMHEDQMTLLYGSETAENPKFVVRKGEAKYVIERVHILIGHVGTKRTQAALQKKMYWRSVRNDVMQFVASCDYCRQKKAEGKKLSKAPIDITSDDFGLDVHVDYDRIQHKREIKIRLNGPYNEEYVNLASQSRMTSYTFRSTQDSEHRKMYRTPTFFKRQPYLRRSRQDQGGNSTFLVPILHRDTREPTYMAFHASRLDEAEKMIGEKNKYIDDIDEDEDLTPVDPTVASGSRAPSAASEQVNVAADEAAAGPSTSRPRVAAARQPTFRPAKVYDASHPAYRRSKTERSIKEGRHPRRDEHGALRGAAARLSGMMIQNALRGDAPSSSSAAAAAERHLMFGQSHGLVGHDTYDFIRDRPEQALLAPILLMASNDPEVAELQKELLNRQLEIQKMQMRVLQHMQLEPERYEEVVDGRDDEDVIDVIDTDGY</sequence>
<dbReference type="AlphaFoldDB" id="A0AAV5T4D0"/>
<name>A0AAV5T4D0_9BILA</name>
<evidence type="ECO:0000259" key="2">
    <source>
        <dbReference type="Pfam" id="PF17921"/>
    </source>
</evidence>
<comment type="caution">
    <text evidence="3">The sequence shown here is derived from an EMBL/GenBank/DDBJ whole genome shotgun (WGS) entry which is preliminary data.</text>
</comment>
<organism evidence="3 4">
    <name type="scientific">Pristionchus entomophagus</name>
    <dbReference type="NCBI Taxonomy" id="358040"/>
    <lineage>
        <taxon>Eukaryota</taxon>
        <taxon>Metazoa</taxon>
        <taxon>Ecdysozoa</taxon>
        <taxon>Nematoda</taxon>
        <taxon>Chromadorea</taxon>
        <taxon>Rhabditida</taxon>
        <taxon>Rhabditina</taxon>
        <taxon>Diplogasteromorpha</taxon>
        <taxon>Diplogasteroidea</taxon>
        <taxon>Neodiplogasteridae</taxon>
        <taxon>Pristionchus</taxon>
    </lineage>
</organism>
<dbReference type="Gene3D" id="1.10.340.70">
    <property type="match status" value="1"/>
</dbReference>
<evidence type="ECO:0000313" key="3">
    <source>
        <dbReference type="EMBL" id="GMS87195.1"/>
    </source>
</evidence>
<dbReference type="InterPro" id="IPR041588">
    <property type="entry name" value="Integrase_H2C2"/>
</dbReference>
<dbReference type="Pfam" id="PF17921">
    <property type="entry name" value="Integrase_H2C2"/>
    <property type="match status" value="1"/>
</dbReference>
<protein>
    <recommendedName>
        <fullName evidence="2">Integrase zinc-binding domain-containing protein</fullName>
    </recommendedName>
</protein>
<reference evidence="3" key="1">
    <citation type="submission" date="2023-10" db="EMBL/GenBank/DDBJ databases">
        <title>Genome assembly of Pristionchus species.</title>
        <authorList>
            <person name="Yoshida K."/>
            <person name="Sommer R.J."/>
        </authorList>
    </citation>
    <scope>NUCLEOTIDE SEQUENCE</scope>
    <source>
        <strain evidence="3">RS0144</strain>
    </source>
</reference>
<evidence type="ECO:0000256" key="1">
    <source>
        <dbReference type="SAM" id="MobiDB-lite"/>
    </source>
</evidence>
<feature type="region of interest" description="Disordered" evidence="1">
    <location>
        <begin position="382"/>
        <end position="401"/>
    </location>
</feature>
<accession>A0AAV5T4D0</accession>